<dbReference type="InterPro" id="IPR050204">
    <property type="entry name" value="AraC_XylS_family_regulators"/>
</dbReference>
<dbReference type="Pfam" id="PF12833">
    <property type="entry name" value="HTH_18"/>
    <property type="match status" value="1"/>
</dbReference>
<evidence type="ECO:0000256" key="2">
    <source>
        <dbReference type="ARBA" id="ARBA00023125"/>
    </source>
</evidence>
<accession>A0ABU7K6P5</accession>
<organism evidence="6 7">
    <name type="scientific">Nocardiopsis codii</name>
    <dbReference type="NCBI Taxonomy" id="3065942"/>
    <lineage>
        <taxon>Bacteria</taxon>
        <taxon>Bacillati</taxon>
        <taxon>Actinomycetota</taxon>
        <taxon>Actinomycetes</taxon>
        <taxon>Streptosporangiales</taxon>
        <taxon>Nocardiopsidaceae</taxon>
        <taxon>Nocardiopsis</taxon>
    </lineage>
</organism>
<dbReference type="Pfam" id="PF12852">
    <property type="entry name" value="Cupin_6"/>
    <property type="match status" value="1"/>
</dbReference>
<feature type="region of interest" description="Disordered" evidence="4">
    <location>
        <begin position="101"/>
        <end position="124"/>
    </location>
</feature>
<dbReference type="PANTHER" id="PTHR46796:SF13">
    <property type="entry name" value="HTH-TYPE TRANSCRIPTIONAL ACTIVATOR RHAS"/>
    <property type="match status" value="1"/>
</dbReference>
<dbReference type="RefSeq" id="WP_330091716.1">
    <property type="nucleotide sequence ID" value="NZ_JAUZMY010000010.1"/>
</dbReference>
<dbReference type="InterPro" id="IPR009057">
    <property type="entry name" value="Homeodomain-like_sf"/>
</dbReference>
<dbReference type="SUPFAM" id="SSF46689">
    <property type="entry name" value="Homeodomain-like"/>
    <property type="match status" value="2"/>
</dbReference>
<sequence>MDSQAWTAADPLTDLLNGVRTTGALFHRSLLEGPWAVRFEDASPLALAVPLNGSVWVRPRDGEPVHLGPQDVAVLSGGSPYVVALAIDTEPGVTVRPGGRCTTLDGGEHSTTRGPSTLGAPGPGDPVLVSGMYSVRSGEPRRLLAALPPLAVVPADQGTCPVGPTALEDLSRPAAGRQALLDRMLDLMLITALRSWFTRPGAPVPAWYRAHGDTVVGPALRLMGEDPARPWTVGALAAEVGVSRAALARRFTSLVGRPPMTYLREQRITLAADLLRDPEATLGAVAGRVGFSSAFALSAAFTRMRGISPSEHRAVGTPTEGATSHAGGRGRPPGRRPVRS</sequence>
<evidence type="ECO:0000256" key="4">
    <source>
        <dbReference type="SAM" id="MobiDB-lite"/>
    </source>
</evidence>
<evidence type="ECO:0000259" key="5">
    <source>
        <dbReference type="PROSITE" id="PS01124"/>
    </source>
</evidence>
<evidence type="ECO:0000256" key="1">
    <source>
        <dbReference type="ARBA" id="ARBA00023015"/>
    </source>
</evidence>
<dbReference type="InterPro" id="IPR018060">
    <property type="entry name" value="HTH_AraC"/>
</dbReference>
<keyword evidence="7" id="KW-1185">Reference proteome</keyword>
<dbReference type="PANTHER" id="PTHR46796">
    <property type="entry name" value="HTH-TYPE TRANSCRIPTIONAL ACTIVATOR RHAS-RELATED"/>
    <property type="match status" value="1"/>
</dbReference>
<evidence type="ECO:0000256" key="3">
    <source>
        <dbReference type="ARBA" id="ARBA00023163"/>
    </source>
</evidence>
<dbReference type="Gene3D" id="1.10.10.60">
    <property type="entry name" value="Homeodomain-like"/>
    <property type="match status" value="2"/>
</dbReference>
<feature type="region of interest" description="Disordered" evidence="4">
    <location>
        <begin position="309"/>
        <end position="340"/>
    </location>
</feature>
<keyword evidence="1" id="KW-0805">Transcription regulation</keyword>
<keyword evidence="2" id="KW-0238">DNA-binding</keyword>
<dbReference type="SMART" id="SM00342">
    <property type="entry name" value="HTH_ARAC"/>
    <property type="match status" value="1"/>
</dbReference>
<protein>
    <submittedName>
        <fullName evidence="6">AraC family transcriptional regulator</fullName>
    </submittedName>
</protein>
<dbReference type="EMBL" id="JAUZMY010000010">
    <property type="protein sequence ID" value="MEE2037925.1"/>
    <property type="molecule type" value="Genomic_DNA"/>
</dbReference>
<dbReference type="InterPro" id="IPR032783">
    <property type="entry name" value="AraC_lig"/>
</dbReference>
<feature type="domain" description="HTH araC/xylS-type" evidence="5">
    <location>
        <begin position="217"/>
        <end position="315"/>
    </location>
</feature>
<dbReference type="PROSITE" id="PS01124">
    <property type="entry name" value="HTH_ARAC_FAMILY_2"/>
    <property type="match status" value="1"/>
</dbReference>
<dbReference type="Proteomes" id="UP001356095">
    <property type="component" value="Unassembled WGS sequence"/>
</dbReference>
<proteinExistence type="predicted"/>
<gene>
    <name evidence="6" type="ORF">Q8791_11920</name>
</gene>
<name>A0ABU7K6P5_9ACTN</name>
<keyword evidence="3" id="KW-0804">Transcription</keyword>
<evidence type="ECO:0000313" key="6">
    <source>
        <dbReference type="EMBL" id="MEE2037925.1"/>
    </source>
</evidence>
<comment type="caution">
    <text evidence="6">The sequence shown here is derived from an EMBL/GenBank/DDBJ whole genome shotgun (WGS) entry which is preliminary data.</text>
</comment>
<reference evidence="6 7" key="1">
    <citation type="submission" date="2023-08" db="EMBL/GenBank/DDBJ databases">
        <authorList>
            <person name="Girao M."/>
            <person name="Carvalho M.F."/>
        </authorList>
    </citation>
    <scope>NUCLEOTIDE SEQUENCE [LARGE SCALE GENOMIC DNA]</scope>
    <source>
        <strain evidence="6 7">CT-R113</strain>
    </source>
</reference>
<evidence type="ECO:0000313" key="7">
    <source>
        <dbReference type="Proteomes" id="UP001356095"/>
    </source>
</evidence>